<gene>
    <name evidence="2" type="ORF">SARC_17638</name>
</gene>
<feature type="region of interest" description="Disordered" evidence="1">
    <location>
        <begin position="1"/>
        <end position="70"/>
    </location>
</feature>
<evidence type="ECO:0000313" key="2">
    <source>
        <dbReference type="EMBL" id="KNC69849.1"/>
    </source>
</evidence>
<dbReference type="GeneID" id="25918142"/>
<organism evidence="2 3">
    <name type="scientific">Sphaeroforma arctica JP610</name>
    <dbReference type="NCBI Taxonomy" id="667725"/>
    <lineage>
        <taxon>Eukaryota</taxon>
        <taxon>Ichthyosporea</taxon>
        <taxon>Ichthyophonida</taxon>
        <taxon>Sphaeroforma</taxon>
    </lineage>
</organism>
<name>A0A0L0EZP8_9EUKA</name>
<dbReference type="AlphaFoldDB" id="A0A0L0EZP8"/>
<evidence type="ECO:0000256" key="1">
    <source>
        <dbReference type="SAM" id="MobiDB-lite"/>
    </source>
</evidence>
<feature type="non-terminal residue" evidence="2">
    <location>
        <position position="70"/>
    </location>
</feature>
<protein>
    <submittedName>
        <fullName evidence="2">Uncharacterized protein</fullName>
    </submittedName>
</protein>
<feature type="compositionally biased region" description="Basic residues" evidence="1">
    <location>
        <begin position="48"/>
        <end position="57"/>
    </location>
</feature>
<dbReference type="Proteomes" id="UP000054560">
    <property type="component" value="Unassembled WGS sequence"/>
</dbReference>
<keyword evidence="3" id="KW-1185">Reference proteome</keyword>
<evidence type="ECO:0000313" key="3">
    <source>
        <dbReference type="Proteomes" id="UP000054560"/>
    </source>
</evidence>
<accession>A0A0L0EZP8</accession>
<dbReference type="RefSeq" id="XP_014143751.1">
    <property type="nucleotide sequence ID" value="XM_014288276.1"/>
</dbReference>
<sequence>MPSTIHEESSTSHNLELQTLTNDADGIQEQPISNDQSEDEAKNSTASKKSKFSHKLSKVWEQSTKFAKSP</sequence>
<feature type="compositionally biased region" description="Polar residues" evidence="1">
    <location>
        <begin position="11"/>
        <end position="22"/>
    </location>
</feature>
<dbReference type="EMBL" id="KQ253088">
    <property type="protein sequence ID" value="KNC69849.1"/>
    <property type="molecule type" value="Genomic_DNA"/>
</dbReference>
<reference evidence="2 3" key="1">
    <citation type="submission" date="2011-02" db="EMBL/GenBank/DDBJ databases">
        <title>The Genome Sequence of Sphaeroforma arctica JP610.</title>
        <authorList>
            <consortium name="The Broad Institute Genome Sequencing Platform"/>
            <person name="Russ C."/>
            <person name="Cuomo C."/>
            <person name="Young S.K."/>
            <person name="Zeng Q."/>
            <person name="Gargeya S."/>
            <person name="Alvarado L."/>
            <person name="Berlin A."/>
            <person name="Chapman S.B."/>
            <person name="Chen Z."/>
            <person name="Freedman E."/>
            <person name="Gellesch M."/>
            <person name="Goldberg J."/>
            <person name="Griggs A."/>
            <person name="Gujja S."/>
            <person name="Heilman E."/>
            <person name="Heiman D."/>
            <person name="Howarth C."/>
            <person name="Mehta T."/>
            <person name="Neiman D."/>
            <person name="Pearson M."/>
            <person name="Roberts A."/>
            <person name="Saif S."/>
            <person name="Shea T."/>
            <person name="Shenoy N."/>
            <person name="Sisk P."/>
            <person name="Stolte C."/>
            <person name="Sykes S."/>
            <person name="White J."/>
            <person name="Yandava C."/>
            <person name="Burger G."/>
            <person name="Gray M.W."/>
            <person name="Holland P.W.H."/>
            <person name="King N."/>
            <person name="Lang F.B.F."/>
            <person name="Roger A.J."/>
            <person name="Ruiz-Trillo I."/>
            <person name="Haas B."/>
            <person name="Nusbaum C."/>
            <person name="Birren B."/>
        </authorList>
    </citation>
    <scope>NUCLEOTIDE SEQUENCE [LARGE SCALE GENOMIC DNA]</scope>
    <source>
        <strain evidence="2 3">JP610</strain>
    </source>
</reference>
<feature type="compositionally biased region" description="Polar residues" evidence="1">
    <location>
        <begin position="60"/>
        <end position="70"/>
    </location>
</feature>
<feature type="compositionally biased region" description="Basic and acidic residues" evidence="1">
    <location>
        <begin position="1"/>
        <end position="10"/>
    </location>
</feature>
<proteinExistence type="predicted"/>